<dbReference type="PANTHER" id="PTHR15197">
    <property type="entry name" value="COILIN P80"/>
    <property type="match status" value="1"/>
</dbReference>
<dbReference type="OrthoDB" id="74813at2759"/>
<reference evidence="4" key="1">
    <citation type="submission" date="2018-11" db="EMBL/GenBank/DDBJ databases">
        <authorList>
            <person name="Alioto T."/>
            <person name="Alioto T."/>
        </authorList>
    </citation>
    <scope>NUCLEOTIDE SEQUENCE</scope>
</reference>
<feature type="region of interest" description="Disordered" evidence="1">
    <location>
        <begin position="403"/>
        <end position="422"/>
    </location>
</feature>
<dbReference type="AlphaFoldDB" id="A0A8B6GI74"/>
<feature type="region of interest" description="Disordered" evidence="1">
    <location>
        <begin position="231"/>
        <end position="388"/>
    </location>
</feature>
<feature type="compositionally biased region" description="Polar residues" evidence="1">
    <location>
        <begin position="242"/>
        <end position="253"/>
    </location>
</feature>
<dbReference type="GO" id="GO:0030619">
    <property type="term" value="F:U1 snRNA binding"/>
    <property type="evidence" value="ECO:0007669"/>
    <property type="project" value="TreeGrafter"/>
</dbReference>
<comment type="caution">
    <text evidence="4">The sequence shown here is derived from an EMBL/GenBank/DDBJ whole genome shotgun (WGS) entry which is preliminary data.</text>
</comment>
<dbReference type="PANTHER" id="PTHR15197:SF0">
    <property type="entry name" value="COILIN"/>
    <property type="match status" value="1"/>
</dbReference>
<dbReference type="EMBL" id="UYJE01008493">
    <property type="protein sequence ID" value="VDI64246.1"/>
    <property type="molecule type" value="Genomic_DNA"/>
</dbReference>
<feature type="compositionally biased region" description="Basic and acidic residues" evidence="1">
    <location>
        <begin position="116"/>
        <end position="140"/>
    </location>
</feature>
<dbReference type="InterPro" id="IPR056398">
    <property type="entry name" value="Tudor_Coilin"/>
</dbReference>
<dbReference type="Proteomes" id="UP000596742">
    <property type="component" value="Unassembled WGS sequence"/>
</dbReference>
<dbReference type="GO" id="GO:0015030">
    <property type="term" value="C:Cajal body"/>
    <property type="evidence" value="ECO:0007669"/>
    <property type="project" value="TreeGrafter"/>
</dbReference>
<name>A0A8B6GI74_MYTGA</name>
<organism evidence="4 5">
    <name type="scientific">Mytilus galloprovincialis</name>
    <name type="common">Mediterranean mussel</name>
    <dbReference type="NCBI Taxonomy" id="29158"/>
    <lineage>
        <taxon>Eukaryota</taxon>
        <taxon>Metazoa</taxon>
        <taxon>Spiralia</taxon>
        <taxon>Lophotrochozoa</taxon>
        <taxon>Mollusca</taxon>
        <taxon>Bivalvia</taxon>
        <taxon>Autobranchia</taxon>
        <taxon>Pteriomorphia</taxon>
        <taxon>Mytilida</taxon>
        <taxon>Mytiloidea</taxon>
        <taxon>Mytilidae</taxon>
        <taxon>Mytilinae</taxon>
        <taxon>Mytilus</taxon>
    </lineage>
</organism>
<dbReference type="Pfam" id="PF23086">
    <property type="entry name" value="Tudor_Coilin"/>
    <property type="match status" value="1"/>
</dbReference>
<feature type="compositionally biased region" description="Polar residues" evidence="1">
    <location>
        <begin position="343"/>
        <end position="364"/>
    </location>
</feature>
<feature type="compositionally biased region" description="Basic and acidic residues" evidence="1">
    <location>
        <begin position="365"/>
        <end position="374"/>
    </location>
</feature>
<evidence type="ECO:0000313" key="4">
    <source>
        <dbReference type="EMBL" id="VDI64246.1"/>
    </source>
</evidence>
<feature type="region of interest" description="Disordered" evidence="1">
    <location>
        <begin position="106"/>
        <end position="180"/>
    </location>
</feature>
<protein>
    <submittedName>
        <fullName evidence="4">Coilin</fullName>
    </submittedName>
</protein>
<dbReference type="Pfam" id="PF15862">
    <property type="entry name" value="Coilin_N"/>
    <property type="match status" value="1"/>
</dbReference>
<dbReference type="InterPro" id="IPR031722">
    <property type="entry name" value="Coilin_N"/>
</dbReference>
<feature type="compositionally biased region" description="Polar residues" evidence="1">
    <location>
        <begin position="292"/>
        <end position="324"/>
    </location>
</feature>
<evidence type="ECO:0000259" key="2">
    <source>
        <dbReference type="Pfam" id="PF15862"/>
    </source>
</evidence>
<dbReference type="InterPro" id="IPR024822">
    <property type="entry name" value="Coilin"/>
</dbReference>
<feature type="domain" description="Coilin N-terminal" evidence="2">
    <location>
        <begin position="9"/>
        <end position="189"/>
    </location>
</feature>
<dbReference type="GO" id="GO:0030620">
    <property type="term" value="F:U2 snRNA binding"/>
    <property type="evidence" value="ECO:0007669"/>
    <property type="project" value="TreeGrafter"/>
</dbReference>
<evidence type="ECO:0000256" key="1">
    <source>
        <dbReference type="SAM" id="MobiDB-lite"/>
    </source>
</evidence>
<gene>
    <name evidence="4" type="ORF">MGAL_10B008247</name>
</gene>
<sequence>MAAPMATHVRIKVYFENNEFDASWLLIDTGDLRTMKDVQRHISLKFLGKAVPLYLSLQGCLLPDWEKSVILRDNDCVNAKCIHQDSYENQTILLLNEQEVDIIVKSDKKKKHKHDKEKSEDKITSDYAENKDTYSNEKDMQIATTSSSIVPMETSPPKQKHKKKKHKDKHETVDDIQTEQQIEKKRKRKFCSEEKIVDVSFDEPVGKKKAGNSCELDLSLKPSLSQENIGIEHVERFPDSDPAQSKLSSTSVADENKMENTILLGEHGKGSEKKEKRKRVRKRKRKSVAETPPQTLRSDNNVVKNAWNWNTGKTFNSEPINSKANGKHKKFMSDSNDSDKDANTNTSGKHNSSINYSYDYGNTTEKMHQTETDTTHNNSYSRQSKTDHQIICDRKTEWNKSVNRDGHAVETESPKKVSEKIADQPSVLSTSYLSNGVAVYSRNRRKQQQNSNQYTELTKEDQLNTKLTNVSVILQNTSFDKNEQSNEYPEKETSAIYEAVPVDYSKFPDLIGPPRPGDRLAYKVIELSETYTPEVSDYKEAIVVSYIPATKTVELENQQEGKSKLNVNGKFEVVFEDEEQIATETDIKVFLPLESLMEPKLLS</sequence>
<accession>A0A8B6GI74</accession>
<keyword evidence="5" id="KW-1185">Reference proteome</keyword>
<evidence type="ECO:0000259" key="3">
    <source>
        <dbReference type="Pfam" id="PF23086"/>
    </source>
</evidence>
<proteinExistence type="predicted"/>
<evidence type="ECO:0000313" key="5">
    <source>
        <dbReference type="Proteomes" id="UP000596742"/>
    </source>
</evidence>
<feature type="compositionally biased region" description="Basic residues" evidence="1">
    <location>
        <begin position="158"/>
        <end position="168"/>
    </location>
</feature>
<feature type="domain" description="Coilin tudor" evidence="3">
    <location>
        <begin position="501"/>
        <end position="601"/>
    </location>
</feature>
<dbReference type="GO" id="GO:0000387">
    <property type="term" value="P:spliceosomal snRNP assembly"/>
    <property type="evidence" value="ECO:0007669"/>
    <property type="project" value="TreeGrafter"/>
</dbReference>
<feature type="compositionally biased region" description="Basic residues" evidence="1">
    <location>
        <begin position="275"/>
        <end position="286"/>
    </location>
</feature>